<evidence type="ECO:0000313" key="2">
    <source>
        <dbReference type="EMBL" id="EFB75722.1"/>
    </source>
</evidence>
<dbReference type="Proteomes" id="UP000003438">
    <property type="component" value="Unassembled WGS sequence"/>
</dbReference>
<evidence type="ECO:0000256" key="1">
    <source>
        <dbReference type="SAM" id="MobiDB-lite"/>
    </source>
</evidence>
<proteinExistence type="predicted"/>
<organism evidence="2 3">
    <name type="scientific">Subdoligranulum variabile DSM 15176</name>
    <dbReference type="NCBI Taxonomy" id="411471"/>
    <lineage>
        <taxon>Bacteria</taxon>
        <taxon>Bacillati</taxon>
        <taxon>Bacillota</taxon>
        <taxon>Clostridia</taxon>
        <taxon>Eubacteriales</taxon>
        <taxon>Oscillospiraceae</taxon>
        <taxon>Subdoligranulum</taxon>
    </lineage>
</organism>
<dbReference type="STRING" id="411471.SUBVAR_05497"/>
<feature type="region of interest" description="Disordered" evidence="1">
    <location>
        <begin position="30"/>
        <end position="58"/>
    </location>
</feature>
<gene>
    <name evidence="2" type="ORF">SUBVAR_05497</name>
</gene>
<evidence type="ECO:0000313" key="3">
    <source>
        <dbReference type="Proteomes" id="UP000003438"/>
    </source>
</evidence>
<dbReference type="AlphaFoldDB" id="D1PMD7"/>
<keyword evidence="3" id="KW-1185">Reference proteome</keyword>
<feature type="compositionally biased region" description="Basic and acidic residues" evidence="1">
    <location>
        <begin position="39"/>
        <end position="49"/>
    </location>
</feature>
<protein>
    <submittedName>
        <fullName evidence="2">Uncharacterized protein</fullName>
    </submittedName>
</protein>
<name>D1PMD7_9FIRM</name>
<accession>D1PMD7</accession>
<reference evidence="2" key="1">
    <citation type="submission" date="2009-12" db="EMBL/GenBank/DDBJ databases">
        <authorList>
            <person name="Weinstock G."/>
            <person name="Sodergren E."/>
            <person name="Clifton S."/>
            <person name="Fulton L."/>
            <person name="Fulton B."/>
            <person name="Courtney L."/>
            <person name="Fronick C."/>
            <person name="Harrison M."/>
            <person name="Strong C."/>
            <person name="Farmer C."/>
            <person name="Delahaunty K."/>
            <person name="Markovic C."/>
            <person name="Hall O."/>
            <person name="Minx P."/>
            <person name="Tomlinson C."/>
            <person name="Mitreva M."/>
            <person name="Nelson J."/>
            <person name="Hou S."/>
            <person name="Wollam A."/>
            <person name="Pepin K.H."/>
            <person name="Johnson M."/>
            <person name="Bhonagiri V."/>
            <person name="Nash W.E."/>
            <person name="Warren W."/>
            <person name="Chinwalla A."/>
            <person name="Mardis E.R."/>
            <person name="Wilson R.K."/>
        </authorList>
    </citation>
    <scope>NUCLEOTIDE SEQUENCE [LARGE SCALE GENOMIC DNA]</scope>
    <source>
        <strain evidence="2">DSM 15176</strain>
    </source>
</reference>
<comment type="caution">
    <text evidence="2">The sequence shown here is derived from an EMBL/GenBank/DDBJ whole genome shotgun (WGS) entry which is preliminary data.</text>
</comment>
<dbReference type="HOGENOM" id="CLU_2977559_0_0_9"/>
<dbReference type="EMBL" id="ACBY02000023">
    <property type="protein sequence ID" value="EFB75722.1"/>
    <property type="molecule type" value="Genomic_DNA"/>
</dbReference>
<sequence>MDERHQNETDRCLLRGGGFYGILIQQSIPRCPGPFQVGRENREAGARPARDRRRNGRA</sequence>